<evidence type="ECO:0000256" key="7">
    <source>
        <dbReference type="ARBA" id="ARBA00022853"/>
    </source>
</evidence>
<evidence type="ECO:0000256" key="2">
    <source>
        <dbReference type="ARBA" id="ARBA00012190"/>
    </source>
</evidence>
<dbReference type="SMR" id="Q23200"/>
<dbReference type="InterPro" id="IPR029063">
    <property type="entry name" value="SAM-dependent_MTases_sf"/>
</dbReference>
<evidence type="ECO:0000256" key="6">
    <source>
        <dbReference type="ARBA" id="ARBA00022691"/>
    </source>
</evidence>
<dbReference type="GO" id="GO:0035097">
    <property type="term" value="C:histone methyltransferase complex"/>
    <property type="evidence" value="ECO:0007669"/>
    <property type="project" value="UniProtKB-ARBA"/>
</dbReference>
<dbReference type="InterPro" id="IPR030445">
    <property type="entry name" value="H3-K79_meTrfase"/>
</dbReference>
<dbReference type="HOGENOM" id="CLU_046188_0_0_1"/>
<dbReference type="RefSeq" id="NP_001333541.1">
    <property type="nucleotide sequence ID" value="NM_001346618.3"/>
</dbReference>
<comment type="subcellular location">
    <subcellularLocation>
        <location evidence="1 11">Nucleus</location>
    </subcellularLocation>
</comment>
<dbReference type="KEGG" id="cel:CELE_W06D11.4"/>
<dbReference type="InParanoid" id="Q23200"/>
<dbReference type="GO" id="GO:0000077">
    <property type="term" value="P:DNA damage checkpoint signaling"/>
    <property type="evidence" value="ECO:0000318"/>
    <property type="project" value="GO_Central"/>
</dbReference>
<dbReference type="FunFam" id="3.40.50.150:FF:000033">
    <property type="entry name" value="Histone-lysine N-methyltransferase, H3 lysine-79 specific"/>
    <property type="match status" value="1"/>
</dbReference>
<dbReference type="UCSC" id="W06D11.4">
    <property type="organism name" value="c. elegans"/>
</dbReference>
<dbReference type="WormBase" id="W06D11.4">
    <property type="protein sequence ID" value="CE51782"/>
    <property type="gene ID" value="WBGene00012302"/>
    <property type="gene designation" value="dot-1.3"/>
</dbReference>
<comment type="miscellaneous">
    <text evidence="11">In contrast to other lysine histone methyltransferases, it does not contain a SET domain, suggesting the existence of another mechanism for methylation of lysine residues of histones.</text>
</comment>
<evidence type="ECO:0000259" key="12">
    <source>
        <dbReference type="PROSITE" id="PS51569"/>
    </source>
</evidence>
<comment type="catalytic activity">
    <reaction evidence="10 11">
        <text>L-lysyl(79)-[histone H3] + 3 S-adenosyl-L-methionine = N(6),N(6),N(6)-trimethyl-L-lysyl(79)-[histone H3] + 3 S-adenosyl-L-homocysteine + 3 H(+)</text>
        <dbReference type="Rhea" id="RHEA:60328"/>
        <dbReference type="Rhea" id="RHEA-COMP:15549"/>
        <dbReference type="Rhea" id="RHEA-COMP:15552"/>
        <dbReference type="ChEBI" id="CHEBI:15378"/>
        <dbReference type="ChEBI" id="CHEBI:29969"/>
        <dbReference type="ChEBI" id="CHEBI:57856"/>
        <dbReference type="ChEBI" id="CHEBI:59789"/>
        <dbReference type="ChEBI" id="CHEBI:61961"/>
        <dbReference type="EC" id="2.1.1.360"/>
    </reaction>
</comment>
<dbReference type="PANTHER" id="PTHR21451">
    <property type="entry name" value="HISTONE H3 METHYLTRANSFERASE"/>
    <property type="match status" value="1"/>
</dbReference>
<evidence type="ECO:0000256" key="3">
    <source>
        <dbReference type="ARBA" id="ARBA00020987"/>
    </source>
</evidence>
<evidence type="ECO:0000256" key="9">
    <source>
        <dbReference type="ARBA" id="ARBA00029821"/>
    </source>
</evidence>
<comment type="function">
    <text evidence="11">Histone methyltransferase that specifically trimethylates histone H3 to form H3K79me3. This methylation is required for telomere silencing and for the pachytene checkpoint during the meiotic cell cycle by allowing the recruitment of RAD9 to double strand breaks. Nucleosomes are preferred as substrate compared to free histone.</text>
</comment>
<dbReference type="GO" id="GO:0031509">
    <property type="term" value="P:subtelomeric heterochromatin formation"/>
    <property type="evidence" value="ECO:0000318"/>
    <property type="project" value="GO_Central"/>
</dbReference>
<keyword evidence="8 11" id="KW-0539">Nucleus</keyword>
<dbReference type="CTD" id="189244"/>
<dbReference type="PaxDb" id="6239-W06D11.4"/>
<evidence type="ECO:0000256" key="4">
    <source>
        <dbReference type="ARBA" id="ARBA00022603"/>
    </source>
</evidence>
<evidence type="ECO:0000313" key="15">
    <source>
        <dbReference type="WormBase" id="W06D11.4"/>
    </source>
</evidence>
<protein>
    <recommendedName>
        <fullName evidence="3 11">Histone-lysine N-methyltransferase, H3 lysine-79 specific</fullName>
        <ecNumber evidence="2 11">2.1.1.360</ecNumber>
    </recommendedName>
    <alternativeName>
        <fullName evidence="9 11">Histone H3-K79 methyltransferase</fullName>
    </alternativeName>
</protein>
<dbReference type="GO" id="GO:0006281">
    <property type="term" value="P:DNA repair"/>
    <property type="evidence" value="ECO:0000318"/>
    <property type="project" value="GO_Central"/>
</dbReference>
<dbReference type="AlphaFoldDB" id="Q23200"/>
<dbReference type="EMBL" id="BX284606">
    <property type="protein sequence ID" value="CAA93538.3"/>
    <property type="molecule type" value="Genomic_DNA"/>
</dbReference>
<dbReference type="Gene3D" id="3.40.50.150">
    <property type="entry name" value="Vaccinia Virus protein VP39"/>
    <property type="match status" value="1"/>
</dbReference>
<evidence type="ECO:0000256" key="1">
    <source>
        <dbReference type="ARBA" id="ARBA00004123"/>
    </source>
</evidence>
<organism evidence="13 14">
    <name type="scientific">Caenorhabditis elegans</name>
    <dbReference type="NCBI Taxonomy" id="6239"/>
    <lineage>
        <taxon>Eukaryota</taxon>
        <taxon>Metazoa</taxon>
        <taxon>Ecdysozoa</taxon>
        <taxon>Nematoda</taxon>
        <taxon>Chromadorea</taxon>
        <taxon>Rhabditida</taxon>
        <taxon>Rhabditina</taxon>
        <taxon>Rhabditomorpha</taxon>
        <taxon>Rhabditoidea</taxon>
        <taxon>Rhabditidae</taxon>
        <taxon>Peloderinae</taxon>
        <taxon>Caenorhabditis</taxon>
    </lineage>
</organism>
<reference evidence="13 14" key="1">
    <citation type="journal article" date="1998" name="Science">
        <title>Genome sequence of the nematode C. elegans: a platform for investigating biology.</title>
        <authorList>
            <consortium name="The C. elegans sequencing consortium"/>
            <person name="Sulson J.E."/>
            <person name="Waterston R."/>
        </authorList>
    </citation>
    <scope>NUCLEOTIDE SEQUENCE [LARGE SCALE GENOMIC DNA]</scope>
    <source>
        <strain evidence="13 14">Bristol N2</strain>
    </source>
</reference>
<dbReference type="GO" id="GO:0031151">
    <property type="term" value="F:histone H3K79 methyltransferase activity"/>
    <property type="evidence" value="ECO:0000318"/>
    <property type="project" value="GO_Central"/>
</dbReference>
<dbReference type="eggNOG" id="KOG3924">
    <property type="taxonomic scope" value="Eukaryota"/>
</dbReference>
<dbReference type="FunCoup" id="Q23200">
    <property type="interactions" value="173"/>
</dbReference>
<dbReference type="AGR" id="WB:WBGene00012302"/>
<evidence type="ECO:0000256" key="11">
    <source>
        <dbReference type="RuleBase" id="RU271113"/>
    </source>
</evidence>
<comment type="similarity">
    <text evidence="11">Belongs to the class I-like SAM-binding methyltransferase superfamily. DOT1 family.</text>
</comment>
<evidence type="ECO:0000256" key="5">
    <source>
        <dbReference type="ARBA" id="ARBA00022679"/>
    </source>
</evidence>
<proteinExistence type="inferred from homology"/>
<dbReference type="GO" id="GO:0000781">
    <property type="term" value="C:chromosome, telomeric region"/>
    <property type="evidence" value="ECO:0007669"/>
    <property type="project" value="GOC"/>
</dbReference>
<dbReference type="PANTHER" id="PTHR21451:SF0">
    <property type="entry name" value="HISTONE-LYSINE N-METHYLTRANSFERASE, H3 LYSINE-79 SPECIFIC"/>
    <property type="match status" value="1"/>
</dbReference>
<keyword evidence="4 11" id="KW-0489">Methyltransferase</keyword>
<dbReference type="Bgee" id="WBGene00012302">
    <property type="expression patterns" value="Expressed in material anatomical entity and 3 other cell types or tissues"/>
</dbReference>
<dbReference type="Pfam" id="PF08123">
    <property type="entry name" value="DOT1"/>
    <property type="match status" value="1"/>
</dbReference>
<dbReference type="OrthoDB" id="443402at2759"/>
<keyword evidence="14" id="KW-1185">Reference proteome</keyword>
<keyword evidence="6 11" id="KW-0949">S-adenosyl-L-methionine</keyword>
<dbReference type="GO" id="GO:0140956">
    <property type="term" value="F:histone H3K79 trimethyltransferase activity"/>
    <property type="evidence" value="ECO:0007669"/>
    <property type="project" value="UniProtKB-EC"/>
</dbReference>
<name>Q23200_CAEEL</name>
<evidence type="ECO:0000313" key="14">
    <source>
        <dbReference type="Proteomes" id="UP000001940"/>
    </source>
</evidence>
<gene>
    <name evidence="13 15" type="primary">dot-1.3</name>
    <name evidence="13" type="ORF">CELE_W06D11.4</name>
    <name evidence="15" type="ORF">W06D11.4</name>
</gene>
<feature type="domain" description="DOT1" evidence="12">
    <location>
        <begin position="2"/>
        <end position="313"/>
    </location>
</feature>
<evidence type="ECO:0000256" key="10">
    <source>
        <dbReference type="ARBA" id="ARBA00047770"/>
    </source>
</evidence>
<accession>Q23200</accession>
<dbReference type="InterPro" id="IPR025789">
    <property type="entry name" value="DOT1_dom"/>
</dbReference>
<keyword evidence="7 11" id="KW-0156">Chromatin regulator</keyword>
<dbReference type="Proteomes" id="UP000001940">
    <property type="component" value="Chromosome X"/>
</dbReference>
<dbReference type="PIR" id="T26226">
    <property type="entry name" value="T26226"/>
</dbReference>
<sequence length="313" mass="35283">MPVIHLSSARKGNAEFKFPNTLHFRQTVKEMFEEIYKPILDAVKVPLPSDAVVGNPDKFSQYIDALNLKLAHPDVLSRVPAKHHEITSTRLCSLTVAIKLAELAYRFSVPDANVLRHYAVGTSTVYGELHCSQMASFVDQLNMGPSDYFMDLGSGIGHLVNFVAAYARTQMSVGVELMDNLAEIAEKNKEFNERLLNHFGKKVYATRFIHGSFTSPAVIREIQTKATVILANNVRFDPELKLQLKEILMGCKDRTRIISSEPLVPSRARQTNSRRADDFVKISDESLLNLVDNNVSWTSRKVPFYLTTINRNK</sequence>
<dbReference type="STRING" id="6239.W06D11.4.1"/>
<evidence type="ECO:0000256" key="8">
    <source>
        <dbReference type="ARBA" id="ARBA00023242"/>
    </source>
</evidence>
<dbReference type="PROSITE" id="PS51569">
    <property type="entry name" value="DOT1"/>
    <property type="match status" value="1"/>
</dbReference>
<dbReference type="GO" id="GO:0032259">
    <property type="term" value="P:methylation"/>
    <property type="evidence" value="ECO:0007669"/>
    <property type="project" value="UniProtKB-KW"/>
</dbReference>
<dbReference type="EC" id="2.1.1.360" evidence="2 11"/>
<dbReference type="GO" id="GO:0005634">
    <property type="term" value="C:nucleus"/>
    <property type="evidence" value="ECO:0000318"/>
    <property type="project" value="GO_Central"/>
</dbReference>
<evidence type="ECO:0000313" key="13">
    <source>
        <dbReference type="EMBL" id="CAA93538.3"/>
    </source>
</evidence>
<dbReference type="SUPFAM" id="SSF53335">
    <property type="entry name" value="S-adenosyl-L-methionine-dependent methyltransferases"/>
    <property type="match status" value="1"/>
</dbReference>
<keyword evidence="5 11" id="KW-0808">Transferase</keyword>
<dbReference type="GeneID" id="189244"/>